<dbReference type="PROSITE" id="PS50977">
    <property type="entry name" value="HTH_TETR_2"/>
    <property type="match status" value="1"/>
</dbReference>
<dbReference type="Gene3D" id="1.10.357.10">
    <property type="entry name" value="Tetracycline Repressor, domain 2"/>
    <property type="match status" value="1"/>
</dbReference>
<evidence type="ECO:0000313" key="5">
    <source>
        <dbReference type="Proteomes" id="UP001595987"/>
    </source>
</evidence>
<keyword evidence="1 2" id="KW-0238">DNA-binding</keyword>
<feature type="DNA-binding region" description="H-T-H motif" evidence="2">
    <location>
        <begin position="41"/>
        <end position="60"/>
    </location>
</feature>
<sequence length="203" mass="23011">MTNEQSFIYNEDMRKIDENKKDAITQAVFQLTQEVGLVGLSIAKVAKLAAVSPATIYIYYKDKADMLSQILIQVKDTFDDGMEETILSVSEPLEQVKKFLNHVIRQSMKYPQLAYFMHATMESPNEIAPEGIAYSQKRTEPIIELYNRLIASGKVKNISPDLMIGWTAVPIADQLQLHFRNGTLPNEAEIQQMIELSIDAIKK</sequence>
<dbReference type="EMBL" id="JBHSGD010000002">
    <property type="protein sequence ID" value="MFC4651693.1"/>
    <property type="molecule type" value="Genomic_DNA"/>
</dbReference>
<dbReference type="InterPro" id="IPR001647">
    <property type="entry name" value="HTH_TetR"/>
</dbReference>
<dbReference type="PANTHER" id="PTHR43479:SF11">
    <property type="entry name" value="ACREF_ENVCD OPERON REPRESSOR-RELATED"/>
    <property type="match status" value="1"/>
</dbReference>
<dbReference type="RefSeq" id="WP_244842888.1">
    <property type="nucleotide sequence ID" value="NZ_BOVQ01000008.1"/>
</dbReference>
<dbReference type="SUPFAM" id="SSF46689">
    <property type="entry name" value="Homeodomain-like"/>
    <property type="match status" value="1"/>
</dbReference>
<keyword evidence="5" id="KW-1185">Reference proteome</keyword>
<proteinExistence type="predicted"/>
<dbReference type="Proteomes" id="UP001595987">
    <property type="component" value="Unassembled WGS sequence"/>
</dbReference>
<feature type="domain" description="HTH tetR-type" evidence="3">
    <location>
        <begin position="18"/>
        <end position="78"/>
    </location>
</feature>
<dbReference type="InterPro" id="IPR050624">
    <property type="entry name" value="HTH-type_Tx_Regulator"/>
</dbReference>
<accession>A0ABV9JB09</accession>
<dbReference type="PANTHER" id="PTHR43479">
    <property type="entry name" value="ACREF/ENVCD OPERON REPRESSOR-RELATED"/>
    <property type="match status" value="1"/>
</dbReference>
<evidence type="ECO:0000259" key="3">
    <source>
        <dbReference type="PROSITE" id="PS50977"/>
    </source>
</evidence>
<evidence type="ECO:0000256" key="1">
    <source>
        <dbReference type="ARBA" id="ARBA00023125"/>
    </source>
</evidence>
<protein>
    <submittedName>
        <fullName evidence="4">TetR/AcrR family transcriptional regulator</fullName>
    </submittedName>
</protein>
<comment type="caution">
    <text evidence="4">The sequence shown here is derived from an EMBL/GenBank/DDBJ whole genome shotgun (WGS) entry which is preliminary data.</text>
</comment>
<evidence type="ECO:0000256" key="2">
    <source>
        <dbReference type="PROSITE-ProRule" id="PRU00335"/>
    </source>
</evidence>
<reference evidence="5" key="1">
    <citation type="journal article" date="2019" name="Int. J. Syst. Evol. Microbiol.">
        <title>The Global Catalogue of Microorganisms (GCM) 10K type strain sequencing project: providing services to taxonomists for standard genome sequencing and annotation.</title>
        <authorList>
            <consortium name="The Broad Institute Genomics Platform"/>
            <consortium name="The Broad Institute Genome Sequencing Center for Infectious Disease"/>
            <person name="Wu L."/>
            <person name="Ma J."/>
        </authorList>
    </citation>
    <scope>NUCLEOTIDE SEQUENCE [LARGE SCALE GENOMIC DNA]</scope>
    <source>
        <strain evidence="5">CCUG 63287</strain>
    </source>
</reference>
<evidence type="ECO:0000313" key="4">
    <source>
        <dbReference type="EMBL" id="MFC4651693.1"/>
    </source>
</evidence>
<organism evidence="4 5">
    <name type="scientific">Lactococcus nasutitermitis</name>
    <dbReference type="NCBI Taxonomy" id="1652957"/>
    <lineage>
        <taxon>Bacteria</taxon>
        <taxon>Bacillati</taxon>
        <taxon>Bacillota</taxon>
        <taxon>Bacilli</taxon>
        <taxon>Lactobacillales</taxon>
        <taxon>Streptococcaceae</taxon>
        <taxon>Lactococcus</taxon>
    </lineage>
</organism>
<dbReference type="InterPro" id="IPR009057">
    <property type="entry name" value="Homeodomain-like_sf"/>
</dbReference>
<dbReference type="Pfam" id="PF00440">
    <property type="entry name" value="TetR_N"/>
    <property type="match status" value="1"/>
</dbReference>
<name>A0ABV9JB09_9LACT</name>
<gene>
    <name evidence="4" type="ORF">ACFO26_02090</name>
</gene>